<dbReference type="InterPro" id="IPR046341">
    <property type="entry name" value="SET_dom_sf"/>
</dbReference>
<dbReference type="PANTHER" id="PTHR12977:SF4">
    <property type="entry name" value="HISTONE-LYSINE N-METHYLTRANSFERASE KMT5B"/>
    <property type="match status" value="1"/>
</dbReference>
<dbReference type="Gene3D" id="2.170.270.10">
    <property type="entry name" value="SET domain"/>
    <property type="match status" value="1"/>
</dbReference>
<feature type="domain" description="SET" evidence="1">
    <location>
        <begin position="97"/>
        <end position="182"/>
    </location>
</feature>
<name>A0A6A6DXX7_9PEZI</name>
<dbReference type="PANTHER" id="PTHR12977">
    <property type="entry name" value="SUPPRESSOR OF VARIEGATION 4-20-RELATED"/>
    <property type="match status" value="1"/>
</dbReference>
<proteinExistence type="predicted"/>
<dbReference type="GO" id="GO:0005634">
    <property type="term" value="C:nucleus"/>
    <property type="evidence" value="ECO:0007669"/>
    <property type="project" value="TreeGrafter"/>
</dbReference>
<protein>
    <recommendedName>
        <fullName evidence="1">SET domain-containing protein</fullName>
    </recommendedName>
</protein>
<evidence type="ECO:0000313" key="2">
    <source>
        <dbReference type="EMBL" id="KAF2183893.1"/>
    </source>
</evidence>
<keyword evidence="3" id="KW-1185">Reference proteome</keyword>
<organism evidence="2 3">
    <name type="scientific">Zopfia rhizophila CBS 207.26</name>
    <dbReference type="NCBI Taxonomy" id="1314779"/>
    <lineage>
        <taxon>Eukaryota</taxon>
        <taxon>Fungi</taxon>
        <taxon>Dikarya</taxon>
        <taxon>Ascomycota</taxon>
        <taxon>Pezizomycotina</taxon>
        <taxon>Dothideomycetes</taxon>
        <taxon>Dothideomycetes incertae sedis</taxon>
        <taxon>Zopfiaceae</taxon>
        <taxon>Zopfia</taxon>
    </lineage>
</organism>
<accession>A0A6A6DXX7</accession>
<evidence type="ECO:0000313" key="3">
    <source>
        <dbReference type="Proteomes" id="UP000800200"/>
    </source>
</evidence>
<dbReference type="PROSITE" id="PS50280">
    <property type="entry name" value="SET"/>
    <property type="match status" value="1"/>
</dbReference>
<gene>
    <name evidence="2" type="ORF">K469DRAFT_689641</name>
</gene>
<dbReference type="InterPro" id="IPR039977">
    <property type="entry name" value="Suv4-20/Set9"/>
</dbReference>
<dbReference type="InterPro" id="IPR001214">
    <property type="entry name" value="SET_dom"/>
</dbReference>
<reference evidence="2" key="1">
    <citation type="journal article" date="2020" name="Stud. Mycol.">
        <title>101 Dothideomycetes genomes: a test case for predicting lifestyles and emergence of pathogens.</title>
        <authorList>
            <person name="Haridas S."/>
            <person name="Albert R."/>
            <person name="Binder M."/>
            <person name="Bloem J."/>
            <person name="Labutti K."/>
            <person name="Salamov A."/>
            <person name="Andreopoulos B."/>
            <person name="Baker S."/>
            <person name="Barry K."/>
            <person name="Bills G."/>
            <person name="Bluhm B."/>
            <person name="Cannon C."/>
            <person name="Castanera R."/>
            <person name="Culley D."/>
            <person name="Daum C."/>
            <person name="Ezra D."/>
            <person name="Gonzalez J."/>
            <person name="Henrissat B."/>
            <person name="Kuo A."/>
            <person name="Liang C."/>
            <person name="Lipzen A."/>
            <person name="Lutzoni F."/>
            <person name="Magnuson J."/>
            <person name="Mondo S."/>
            <person name="Nolan M."/>
            <person name="Ohm R."/>
            <person name="Pangilinan J."/>
            <person name="Park H.-J."/>
            <person name="Ramirez L."/>
            <person name="Alfaro M."/>
            <person name="Sun H."/>
            <person name="Tritt A."/>
            <person name="Yoshinaga Y."/>
            <person name="Zwiers L.-H."/>
            <person name="Turgeon B."/>
            <person name="Goodwin S."/>
            <person name="Spatafora J."/>
            <person name="Crous P."/>
            <person name="Grigoriev I."/>
        </authorList>
    </citation>
    <scope>NUCLEOTIDE SEQUENCE</scope>
    <source>
        <strain evidence="2">CBS 207.26</strain>
    </source>
</reference>
<dbReference type="EMBL" id="ML994640">
    <property type="protein sequence ID" value="KAF2183893.1"/>
    <property type="molecule type" value="Genomic_DNA"/>
</dbReference>
<dbReference type="AlphaFoldDB" id="A0A6A6DXX7"/>
<sequence length="182" mass="20598">MASEFGLNDDWITDLLLDKIGFSPFVRKFTGDYSSLTIPEEDIASALEAVTKQANHLESTCRLLEILHQHGYLEQLSKPIHFKDQLASYVQMYLPDCPFEINITCQYSAMPEACVTARKPISRGIVKYLCGFLVSLKEEEEHDLDVTGRNFTVVTSSRNKFLLLFLGLGRFVNHDCEGNAEL</sequence>
<evidence type="ECO:0000259" key="1">
    <source>
        <dbReference type="PROSITE" id="PS50280"/>
    </source>
</evidence>
<dbReference type="GO" id="GO:0042799">
    <property type="term" value="F:histone H4K20 methyltransferase activity"/>
    <property type="evidence" value="ECO:0007669"/>
    <property type="project" value="TreeGrafter"/>
</dbReference>
<dbReference type="Proteomes" id="UP000800200">
    <property type="component" value="Unassembled WGS sequence"/>
</dbReference>
<dbReference type="SUPFAM" id="SSF82199">
    <property type="entry name" value="SET domain"/>
    <property type="match status" value="1"/>
</dbReference>
<dbReference type="OrthoDB" id="6627536at2759"/>